<dbReference type="InterPro" id="IPR004089">
    <property type="entry name" value="MCPsignal_dom"/>
</dbReference>
<dbReference type="SUPFAM" id="SSF58104">
    <property type="entry name" value="Methyl-accepting chemotaxis protein (MCP) signaling domain"/>
    <property type="match status" value="1"/>
</dbReference>
<reference evidence="10 11" key="1">
    <citation type="submission" date="2019-02" db="EMBL/GenBank/DDBJ databases">
        <title>Siculibacillus lacustris gen. nov., sp. nov., a new rosette-forming bacterium isolated from a freshwater crater lake (Lake St. Ana, Romania).</title>
        <authorList>
            <person name="Felfoldi T."/>
            <person name="Marton Z."/>
            <person name="Szabo A."/>
            <person name="Mentes A."/>
            <person name="Boka K."/>
            <person name="Marialigeti K."/>
            <person name="Mathe I."/>
            <person name="Koncz M."/>
            <person name="Schumann P."/>
            <person name="Toth E."/>
        </authorList>
    </citation>
    <scope>NUCLEOTIDE SEQUENCE [LARGE SCALE GENOMIC DNA]</scope>
    <source>
        <strain evidence="10 11">SA-279</strain>
    </source>
</reference>
<gene>
    <name evidence="10" type="ORF">EYW49_20300</name>
</gene>
<dbReference type="GO" id="GO:0007165">
    <property type="term" value="P:signal transduction"/>
    <property type="evidence" value="ECO:0007669"/>
    <property type="project" value="UniProtKB-KW"/>
</dbReference>
<dbReference type="InterPro" id="IPR003660">
    <property type="entry name" value="HAMP_dom"/>
</dbReference>
<dbReference type="PROSITE" id="PS50111">
    <property type="entry name" value="CHEMOTAXIS_TRANSDUC_2"/>
    <property type="match status" value="1"/>
</dbReference>
<dbReference type="InterPro" id="IPR004090">
    <property type="entry name" value="Chemotax_Me-accpt_rcpt"/>
</dbReference>
<comment type="caution">
    <text evidence="10">The sequence shown here is derived from an EMBL/GenBank/DDBJ whole genome shotgun (WGS) entry which is preliminary data.</text>
</comment>
<proteinExistence type="inferred from homology"/>
<evidence type="ECO:0000256" key="4">
    <source>
        <dbReference type="ARBA" id="ARBA00029447"/>
    </source>
</evidence>
<evidence type="ECO:0000256" key="6">
    <source>
        <dbReference type="SAM" id="Phobius"/>
    </source>
</evidence>
<organism evidence="10 11">
    <name type="scientific">Siculibacillus lacustris</name>
    <dbReference type="NCBI Taxonomy" id="1549641"/>
    <lineage>
        <taxon>Bacteria</taxon>
        <taxon>Pseudomonadati</taxon>
        <taxon>Pseudomonadota</taxon>
        <taxon>Alphaproteobacteria</taxon>
        <taxon>Hyphomicrobiales</taxon>
        <taxon>Ancalomicrobiaceae</taxon>
        <taxon>Siculibacillus</taxon>
    </lineage>
</organism>
<comment type="similarity">
    <text evidence="4">Belongs to the methyl-accepting chemotaxis (MCP) protein family.</text>
</comment>
<keyword evidence="6" id="KW-0472">Membrane</keyword>
<dbReference type="PANTHER" id="PTHR32089:SF112">
    <property type="entry name" value="LYSOZYME-LIKE PROTEIN-RELATED"/>
    <property type="match status" value="1"/>
</dbReference>
<evidence type="ECO:0000256" key="1">
    <source>
        <dbReference type="ARBA" id="ARBA00004429"/>
    </source>
</evidence>
<dbReference type="PRINTS" id="PR00260">
    <property type="entry name" value="CHEMTRNSDUCR"/>
</dbReference>
<dbReference type="InterPro" id="IPR000727">
    <property type="entry name" value="T_SNARE_dom"/>
</dbReference>
<dbReference type="CDD" id="cd06225">
    <property type="entry name" value="HAMP"/>
    <property type="match status" value="1"/>
</dbReference>
<dbReference type="PANTHER" id="PTHR32089">
    <property type="entry name" value="METHYL-ACCEPTING CHEMOTAXIS PROTEIN MCPB"/>
    <property type="match status" value="1"/>
</dbReference>
<dbReference type="SMART" id="SM00304">
    <property type="entry name" value="HAMP"/>
    <property type="match status" value="1"/>
</dbReference>
<evidence type="ECO:0000259" key="9">
    <source>
        <dbReference type="PROSITE" id="PS50885"/>
    </source>
</evidence>
<dbReference type="GO" id="GO:0005886">
    <property type="term" value="C:plasma membrane"/>
    <property type="evidence" value="ECO:0007669"/>
    <property type="project" value="UniProtKB-SubCell"/>
</dbReference>
<protein>
    <submittedName>
        <fullName evidence="10">Methyl-accepting chemotaxis protein</fullName>
    </submittedName>
</protein>
<keyword evidence="6" id="KW-0812">Transmembrane</keyword>
<evidence type="ECO:0000256" key="2">
    <source>
        <dbReference type="ARBA" id="ARBA00022519"/>
    </source>
</evidence>
<name>A0A4Q9VEY5_9HYPH</name>
<dbReference type="RefSeq" id="WP_131311458.1">
    <property type="nucleotide sequence ID" value="NZ_SJFN01000044.1"/>
</dbReference>
<dbReference type="GO" id="GO:0006935">
    <property type="term" value="P:chemotaxis"/>
    <property type="evidence" value="ECO:0007669"/>
    <property type="project" value="InterPro"/>
</dbReference>
<evidence type="ECO:0000313" key="10">
    <source>
        <dbReference type="EMBL" id="TBW33410.1"/>
    </source>
</evidence>
<dbReference type="OrthoDB" id="7980437at2"/>
<evidence type="ECO:0000259" key="7">
    <source>
        <dbReference type="PROSITE" id="PS50111"/>
    </source>
</evidence>
<keyword evidence="6" id="KW-1133">Transmembrane helix</keyword>
<feature type="domain" description="T-SNARE coiled-coil homology" evidence="8">
    <location>
        <begin position="461"/>
        <end position="523"/>
    </location>
</feature>
<evidence type="ECO:0000256" key="5">
    <source>
        <dbReference type="PROSITE-ProRule" id="PRU00284"/>
    </source>
</evidence>
<dbReference type="PROSITE" id="PS50885">
    <property type="entry name" value="HAMP"/>
    <property type="match status" value="1"/>
</dbReference>
<sequence length="565" mass="58368">MSYKNWPMIWKVVSLLLVLASAGMTGITYTTHQITVVDDLDTAIIDGSAAASTSLSRANRMVVAIQLGIYKNIVADNDQANAAAARFTQDAVTGYEAEVGAAKKAYPGISSDIDSVVSQLHALMSGECGGVIREANASTDPVQNAKVATLMEATCSPKLTALVAAASELNKRLIAAKDKQNQEVTVIAAWTSRVSLIGFAVVTFGILAIAFLAVRTGVVAPIRVSMGVMEALGHGDLQTQVPGTDRGDEIGAIAKSLEVLRGQLQVAEKARQEQAAREEIERQTLARREKLANDFVGRMQALAASFTQSSGEVADSAKNLSATAEETSRQAQAVAAAAEEAATNVQTVSAASEELAASVREIGSQVGHSARVADTAFSEAETSNVRIGTLATAASAIGDVVNLIRDIAGQTNLLALNATIEAARAGEAGKGFAVVAAEVKQLADQTSKATGDIGAKVQEIQKATGESVASMSEILRVVGEIKHVSSAIAGAVEEQGAATAEIARNCQQAATGTQQVTQNISGVGRAAEMTGAASTQLMTLSTGLSGQAVDLRRVVEGFVKEFAAA</sequence>
<dbReference type="Pfam" id="PF00672">
    <property type="entry name" value="HAMP"/>
    <property type="match status" value="1"/>
</dbReference>
<dbReference type="GO" id="GO:0004888">
    <property type="term" value="F:transmembrane signaling receptor activity"/>
    <property type="evidence" value="ECO:0007669"/>
    <property type="project" value="InterPro"/>
</dbReference>
<keyword evidence="2" id="KW-0997">Cell inner membrane</keyword>
<keyword evidence="2" id="KW-1003">Cell membrane</keyword>
<dbReference type="SMART" id="SM00283">
    <property type="entry name" value="MA"/>
    <property type="match status" value="1"/>
</dbReference>
<feature type="transmembrane region" description="Helical" evidence="6">
    <location>
        <begin position="194"/>
        <end position="214"/>
    </location>
</feature>
<dbReference type="Gene3D" id="1.10.287.950">
    <property type="entry name" value="Methyl-accepting chemotaxis protein"/>
    <property type="match status" value="1"/>
</dbReference>
<feature type="domain" description="Methyl-accepting transducer" evidence="7">
    <location>
        <begin position="309"/>
        <end position="531"/>
    </location>
</feature>
<accession>A0A4Q9VEY5</accession>
<keyword evidence="3 5" id="KW-0807">Transducer</keyword>
<evidence type="ECO:0000313" key="11">
    <source>
        <dbReference type="Proteomes" id="UP000292781"/>
    </source>
</evidence>
<dbReference type="PROSITE" id="PS50192">
    <property type="entry name" value="T_SNARE"/>
    <property type="match status" value="1"/>
</dbReference>
<dbReference type="Proteomes" id="UP000292781">
    <property type="component" value="Unassembled WGS sequence"/>
</dbReference>
<keyword evidence="11" id="KW-1185">Reference proteome</keyword>
<feature type="domain" description="HAMP" evidence="9">
    <location>
        <begin position="216"/>
        <end position="269"/>
    </location>
</feature>
<dbReference type="EMBL" id="SJFN01000044">
    <property type="protein sequence ID" value="TBW33410.1"/>
    <property type="molecule type" value="Genomic_DNA"/>
</dbReference>
<dbReference type="Pfam" id="PF00015">
    <property type="entry name" value="MCPsignal"/>
    <property type="match status" value="1"/>
</dbReference>
<comment type="subcellular location">
    <subcellularLocation>
        <location evidence="1">Cell inner membrane</location>
        <topology evidence="1">Multi-pass membrane protein</topology>
    </subcellularLocation>
</comment>
<dbReference type="AlphaFoldDB" id="A0A4Q9VEY5"/>
<evidence type="ECO:0000256" key="3">
    <source>
        <dbReference type="ARBA" id="ARBA00023224"/>
    </source>
</evidence>
<evidence type="ECO:0000259" key="8">
    <source>
        <dbReference type="PROSITE" id="PS50192"/>
    </source>
</evidence>